<dbReference type="GO" id="GO:0012505">
    <property type="term" value="C:endomembrane system"/>
    <property type="evidence" value="ECO:0007669"/>
    <property type="project" value="UniProtKB-SubCell"/>
</dbReference>
<evidence type="ECO:0000256" key="5">
    <source>
        <dbReference type="ARBA" id="ARBA00022989"/>
    </source>
</evidence>
<evidence type="ECO:0000313" key="9">
    <source>
        <dbReference type="EMBL" id="ODQ59945.1"/>
    </source>
</evidence>
<feature type="transmembrane region" description="Helical" evidence="7">
    <location>
        <begin position="270"/>
        <end position="291"/>
    </location>
</feature>
<feature type="transmembrane region" description="Helical" evidence="7">
    <location>
        <begin position="145"/>
        <end position="167"/>
    </location>
</feature>
<dbReference type="GO" id="GO:0022857">
    <property type="term" value="F:transmembrane transporter activity"/>
    <property type="evidence" value="ECO:0007669"/>
    <property type="project" value="InterPro"/>
</dbReference>
<feature type="transmembrane region" description="Helical" evidence="7">
    <location>
        <begin position="80"/>
        <end position="104"/>
    </location>
</feature>
<dbReference type="Proteomes" id="UP000094112">
    <property type="component" value="Unassembled WGS sequence"/>
</dbReference>
<evidence type="ECO:0000259" key="8">
    <source>
        <dbReference type="PROSITE" id="PS50850"/>
    </source>
</evidence>
<keyword evidence="5 7" id="KW-1133">Transmembrane helix</keyword>
<feature type="transmembrane region" description="Helical" evidence="7">
    <location>
        <begin position="243"/>
        <end position="263"/>
    </location>
</feature>
<keyword evidence="10" id="KW-1185">Reference proteome</keyword>
<dbReference type="GO" id="GO:0016020">
    <property type="term" value="C:membrane"/>
    <property type="evidence" value="ECO:0007669"/>
    <property type="project" value="TreeGrafter"/>
</dbReference>
<protein>
    <recommendedName>
        <fullName evidence="8">Major facilitator superfamily (MFS) profile domain-containing protein</fullName>
    </recommendedName>
</protein>
<evidence type="ECO:0000313" key="10">
    <source>
        <dbReference type="Proteomes" id="UP000094112"/>
    </source>
</evidence>
<dbReference type="InterPro" id="IPR020846">
    <property type="entry name" value="MFS_dom"/>
</dbReference>
<proteinExistence type="inferred from homology"/>
<evidence type="ECO:0000256" key="4">
    <source>
        <dbReference type="ARBA" id="ARBA00022692"/>
    </source>
</evidence>
<feature type="transmembrane region" description="Helical" evidence="7">
    <location>
        <begin position="297"/>
        <end position="320"/>
    </location>
</feature>
<dbReference type="InterPro" id="IPR011701">
    <property type="entry name" value="MFS"/>
</dbReference>
<evidence type="ECO:0000256" key="2">
    <source>
        <dbReference type="ARBA" id="ARBA00008335"/>
    </source>
</evidence>
<feature type="transmembrane region" description="Helical" evidence="7">
    <location>
        <begin position="53"/>
        <end position="74"/>
    </location>
</feature>
<keyword evidence="4 7" id="KW-0812">Transmembrane</keyword>
<dbReference type="STRING" id="683960.A0A1E3P3F5"/>
<dbReference type="SUPFAM" id="SSF103473">
    <property type="entry name" value="MFS general substrate transporter"/>
    <property type="match status" value="1"/>
</dbReference>
<feature type="transmembrane region" description="Helical" evidence="7">
    <location>
        <begin position="332"/>
        <end position="355"/>
    </location>
</feature>
<dbReference type="PANTHER" id="PTHR23514">
    <property type="entry name" value="BYPASS OF STOP CODON PROTEIN 6"/>
    <property type="match status" value="1"/>
</dbReference>
<dbReference type="RefSeq" id="XP_019039152.1">
    <property type="nucleotide sequence ID" value="XM_019183388.1"/>
</dbReference>
<evidence type="ECO:0000256" key="3">
    <source>
        <dbReference type="ARBA" id="ARBA00022448"/>
    </source>
</evidence>
<feature type="transmembrane region" description="Helical" evidence="7">
    <location>
        <begin position="200"/>
        <end position="223"/>
    </location>
</feature>
<dbReference type="InterPro" id="IPR051788">
    <property type="entry name" value="MFS_Transporter"/>
</dbReference>
<organism evidence="9 10">
    <name type="scientific">Wickerhamomyces anomalus (strain ATCC 58044 / CBS 1984 / NCYC 433 / NRRL Y-366-8)</name>
    <name type="common">Yeast</name>
    <name type="synonym">Hansenula anomala</name>
    <dbReference type="NCBI Taxonomy" id="683960"/>
    <lineage>
        <taxon>Eukaryota</taxon>
        <taxon>Fungi</taxon>
        <taxon>Dikarya</taxon>
        <taxon>Ascomycota</taxon>
        <taxon>Saccharomycotina</taxon>
        <taxon>Saccharomycetes</taxon>
        <taxon>Phaffomycetales</taxon>
        <taxon>Wickerhamomycetaceae</taxon>
        <taxon>Wickerhamomyces</taxon>
    </lineage>
</organism>
<feature type="transmembrane region" description="Helical" evidence="7">
    <location>
        <begin position="116"/>
        <end position="133"/>
    </location>
</feature>
<feature type="transmembrane region" description="Helical" evidence="7">
    <location>
        <begin position="20"/>
        <end position="46"/>
    </location>
</feature>
<feature type="domain" description="Major facilitator superfamily (MFS) profile" evidence="8">
    <location>
        <begin position="1"/>
        <end position="368"/>
    </location>
</feature>
<accession>A0A1E3P3F5</accession>
<evidence type="ECO:0000256" key="7">
    <source>
        <dbReference type="SAM" id="Phobius"/>
    </source>
</evidence>
<dbReference type="AlphaFoldDB" id="A0A1E3P3F5"/>
<comment type="similarity">
    <text evidence="2">Belongs to the major facilitator superfamily.</text>
</comment>
<dbReference type="GeneID" id="30200634"/>
<dbReference type="OrthoDB" id="413079at2759"/>
<keyword evidence="6 7" id="KW-0472">Membrane</keyword>
<dbReference type="Pfam" id="PF07690">
    <property type="entry name" value="MFS_1"/>
    <property type="match status" value="1"/>
</dbReference>
<dbReference type="PANTHER" id="PTHR23514:SF3">
    <property type="entry name" value="BYPASS OF STOP CODON PROTEIN 6"/>
    <property type="match status" value="1"/>
</dbReference>
<comment type="subcellular location">
    <subcellularLocation>
        <location evidence="1">Endomembrane system</location>
        <topology evidence="1">Multi-pass membrane protein</topology>
    </subcellularLocation>
</comment>
<dbReference type="InterPro" id="IPR036259">
    <property type="entry name" value="MFS_trans_sf"/>
</dbReference>
<name>A0A1E3P3F5_WICAA</name>
<gene>
    <name evidence="9" type="ORF">WICANDRAFT_62521</name>
</gene>
<evidence type="ECO:0000256" key="6">
    <source>
        <dbReference type="ARBA" id="ARBA00023136"/>
    </source>
</evidence>
<dbReference type="EMBL" id="KV454210">
    <property type="protein sequence ID" value="ODQ59945.1"/>
    <property type="molecule type" value="Genomic_DNA"/>
</dbReference>
<sequence>MFFIGMTSQTIGSLIPLITLYYKISASTISLIFISQLCGSLISALVIELVHKVVGRLGVLILGNLCIIMMSLINVFKPPIWLFVMSYGVAGLGMGLLGGCMNVFISSLKSHNELMGILHGCFGIGGIVLPVIINKVLEWSFNDFGIHYLIMSWVGLLVCCCVLGSFWKEDGLKYEYEISVLRDHEAFQDNSLKNILENKVVCWFALYLFFCTGSESSVGSWLVNYLDNAKQFEQSSANFIMTFFWIGITMGRIILGFITSNLFQNEYRANLVYTTMSLLIILIFTTINLITTMNQTLTMLMIFIEGLFIGPLFPTMSVTLMKLLPIENQVNAMGVVSSLGGTGFTIGPFLIGMMVQLTGLELFPIHDL</sequence>
<evidence type="ECO:0000256" key="1">
    <source>
        <dbReference type="ARBA" id="ARBA00004127"/>
    </source>
</evidence>
<reference evidence="9 10" key="1">
    <citation type="journal article" date="2016" name="Proc. Natl. Acad. Sci. U.S.A.">
        <title>Comparative genomics of biotechnologically important yeasts.</title>
        <authorList>
            <person name="Riley R."/>
            <person name="Haridas S."/>
            <person name="Wolfe K.H."/>
            <person name="Lopes M.R."/>
            <person name="Hittinger C.T."/>
            <person name="Goeker M."/>
            <person name="Salamov A.A."/>
            <person name="Wisecaver J.H."/>
            <person name="Long T.M."/>
            <person name="Calvey C.H."/>
            <person name="Aerts A.L."/>
            <person name="Barry K.W."/>
            <person name="Choi C."/>
            <person name="Clum A."/>
            <person name="Coughlan A.Y."/>
            <person name="Deshpande S."/>
            <person name="Douglass A.P."/>
            <person name="Hanson S.J."/>
            <person name="Klenk H.-P."/>
            <person name="LaButti K.M."/>
            <person name="Lapidus A."/>
            <person name="Lindquist E.A."/>
            <person name="Lipzen A.M."/>
            <person name="Meier-Kolthoff J.P."/>
            <person name="Ohm R.A."/>
            <person name="Otillar R.P."/>
            <person name="Pangilinan J.L."/>
            <person name="Peng Y."/>
            <person name="Rokas A."/>
            <person name="Rosa C.A."/>
            <person name="Scheuner C."/>
            <person name="Sibirny A.A."/>
            <person name="Slot J.C."/>
            <person name="Stielow J.B."/>
            <person name="Sun H."/>
            <person name="Kurtzman C.P."/>
            <person name="Blackwell M."/>
            <person name="Grigoriev I.V."/>
            <person name="Jeffries T.W."/>
        </authorList>
    </citation>
    <scope>NUCLEOTIDE SEQUENCE [LARGE SCALE GENOMIC DNA]</scope>
    <source>
        <strain evidence="10">ATCC 58044 / CBS 1984 / NCYC 433 / NRRL Y-366-8</strain>
    </source>
</reference>
<keyword evidence="3" id="KW-0813">Transport</keyword>
<dbReference type="PROSITE" id="PS50850">
    <property type="entry name" value="MFS"/>
    <property type="match status" value="1"/>
</dbReference>
<dbReference type="Gene3D" id="1.20.1250.20">
    <property type="entry name" value="MFS general substrate transporter like domains"/>
    <property type="match status" value="2"/>
</dbReference>